<feature type="compositionally biased region" description="Polar residues" evidence="1">
    <location>
        <begin position="145"/>
        <end position="157"/>
    </location>
</feature>
<dbReference type="RefSeq" id="WP_138081134.1">
    <property type="nucleotide sequence ID" value="NZ_VAJM01000015.1"/>
</dbReference>
<evidence type="ECO:0000256" key="1">
    <source>
        <dbReference type="SAM" id="MobiDB-lite"/>
    </source>
</evidence>
<keyword evidence="3" id="KW-1185">Reference proteome</keyword>
<dbReference type="EMBL" id="VAJM01000015">
    <property type="protein sequence ID" value="TLM88890.1"/>
    <property type="molecule type" value="Genomic_DNA"/>
</dbReference>
<evidence type="ECO:0000313" key="3">
    <source>
        <dbReference type="Proteomes" id="UP000305517"/>
    </source>
</evidence>
<dbReference type="Proteomes" id="UP000305517">
    <property type="component" value="Unassembled WGS sequence"/>
</dbReference>
<accession>A0A5R8WJM6</accession>
<proteinExistence type="predicted"/>
<reference evidence="2 3" key="1">
    <citation type="submission" date="2019-05" db="EMBL/GenBank/DDBJ databases">
        <title>Hymenobacter edaphi sp. nov., isolated from abandoned arsenic-contaminated farmland soil.</title>
        <authorList>
            <person name="Nie L."/>
        </authorList>
    </citation>
    <scope>NUCLEOTIDE SEQUENCE [LARGE SCALE GENOMIC DNA]</scope>
    <source>
        <strain evidence="2 3">1-3-3-8</strain>
    </source>
</reference>
<feature type="region of interest" description="Disordered" evidence="1">
    <location>
        <begin position="143"/>
        <end position="163"/>
    </location>
</feature>
<gene>
    <name evidence="2" type="ORF">FDY95_22165</name>
</gene>
<evidence type="ECO:0000313" key="2">
    <source>
        <dbReference type="EMBL" id="TLM88890.1"/>
    </source>
</evidence>
<organism evidence="2 3">
    <name type="scientific">Hymenobacter jeollabukensis</name>
    <dbReference type="NCBI Taxonomy" id="2025313"/>
    <lineage>
        <taxon>Bacteria</taxon>
        <taxon>Pseudomonadati</taxon>
        <taxon>Bacteroidota</taxon>
        <taxon>Cytophagia</taxon>
        <taxon>Cytophagales</taxon>
        <taxon>Hymenobacteraceae</taxon>
        <taxon>Hymenobacter</taxon>
    </lineage>
</organism>
<comment type="caution">
    <text evidence="2">The sequence shown here is derived from an EMBL/GenBank/DDBJ whole genome shotgun (WGS) entry which is preliminary data.</text>
</comment>
<feature type="region of interest" description="Disordered" evidence="1">
    <location>
        <begin position="92"/>
        <end position="125"/>
    </location>
</feature>
<dbReference type="OrthoDB" id="882914at2"/>
<dbReference type="AlphaFoldDB" id="A0A5R8WJM6"/>
<name>A0A5R8WJM6_9BACT</name>
<protein>
    <submittedName>
        <fullName evidence="2">Uncharacterized protein</fullName>
    </submittedName>
</protein>
<sequence>MRSGILLLVVVLALAALAALLWWRFKGSGLPAAPAATATRNHHSLRTFHYAPSSAIPKAAVSVEAAATGAALASLLPPEDLEAPAAGQLPEEAVTAASEVDSPQVPQPDELNATAGPATEETPRPASIRHAAGAVAVLLDAVDESPSNVSPDAQTASDPDEEPAEALFHNPITAPAPTANDQANRAAEIALRQQRRARMNKDAAAQRAALNDLFPGTGSPVPTAKPS</sequence>